<dbReference type="CDD" id="cd00293">
    <property type="entry name" value="USP-like"/>
    <property type="match status" value="1"/>
</dbReference>
<evidence type="ECO:0000313" key="5">
    <source>
        <dbReference type="Proteomes" id="UP000646152"/>
    </source>
</evidence>
<gene>
    <name evidence="4" type="primary">yxiE</name>
    <name evidence="4" type="ORF">GCM10011502_02910</name>
</gene>
<dbReference type="Gene3D" id="3.40.50.620">
    <property type="entry name" value="HUPs"/>
    <property type="match status" value="1"/>
</dbReference>
<comment type="subcellular location">
    <subcellularLocation>
        <location evidence="2">Cytoplasm</location>
    </subcellularLocation>
</comment>
<dbReference type="PRINTS" id="PR01438">
    <property type="entry name" value="UNVRSLSTRESS"/>
</dbReference>
<dbReference type="EMBL" id="BMKE01000002">
    <property type="protein sequence ID" value="GGB33281.1"/>
    <property type="molecule type" value="Genomic_DNA"/>
</dbReference>
<comment type="similarity">
    <text evidence="1 2">Belongs to the universal stress protein A family.</text>
</comment>
<dbReference type="Proteomes" id="UP000646152">
    <property type="component" value="Unassembled WGS sequence"/>
</dbReference>
<accession>A0ABQ1IBG2</accession>
<organism evidence="4 5">
    <name type="scientific">Oceanisphaera marina</name>
    <dbReference type="NCBI Taxonomy" id="2017550"/>
    <lineage>
        <taxon>Bacteria</taxon>
        <taxon>Pseudomonadati</taxon>
        <taxon>Pseudomonadota</taxon>
        <taxon>Gammaproteobacteria</taxon>
        <taxon>Aeromonadales</taxon>
        <taxon>Aeromonadaceae</taxon>
        <taxon>Oceanisphaera</taxon>
    </lineage>
</organism>
<dbReference type="PIRSF" id="PIRSF006276">
    <property type="entry name" value="UspA"/>
    <property type="match status" value="1"/>
</dbReference>
<evidence type="ECO:0000256" key="1">
    <source>
        <dbReference type="ARBA" id="ARBA00008791"/>
    </source>
</evidence>
<keyword evidence="5" id="KW-1185">Reference proteome</keyword>
<dbReference type="Pfam" id="PF00582">
    <property type="entry name" value="Usp"/>
    <property type="match status" value="1"/>
</dbReference>
<proteinExistence type="inferred from homology"/>
<dbReference type="InterPro" id="IPR006015">
    <property type="entry name" value="Universal_stress_UspA"/>
</dbReference>
<keyword evidence="2" id="KW-0963">Cytoplasm</keyword>
<dbReference type="SUPFAM" id="SSF52402">
    <property type="entry name" value="Adenine nucleotide alpha hydrolases-like"/>
    <property type="match status" value="1"/>
</dbReference>
<dbReference type="PANTHER" id="PTHR46268:SF6">
    <property type="entry name" value="UNIVERSAL STRESS PROTEIN UP12"/>
    <property type="match status" value="1"/>
</dbReference>
<evidence type="ECO:0000256" key="2">
    <source>
        <dbReference type="PIRNR" id="PIRNR006276"/>
    </source>
</evidence>
<name>A0ABQ1IBG2_9GAMM</name>
<evidence type="ECO:0000259" key="3">
    <source>
        <dbReference type="Pfam" id="PF00582"/>
    </source>
</evidence>
<dbReference type="InterPro" id="IPR014729">
    <property type="entry name" value="Rossmann-like_a/b/a_fold"/>
</dbReference>
<dbReference type="InterPro" id="IPR006016">
    <property type="entry name" value="UspA"/>
</dbReference>
<dbReference type="PANTHER" id="PTHR46268">
    <property type="entry name" value="STRESS RESPONSE PROTEIN NHAX"/>
    <property type="match status" value="1"/>
</dbReference>
<reference evidence="5" key="1">
    <citation type="journal article" date="2019" name="Int. J. Syst. Evol. Microbiol.">
        <title>The Global Catalogue of Microorganisms (GCM) 10K type strain sequencing project: providing services to taxonomists for standard genome sequencing and annotation.</title>
        <authorList>
            <consortium name="The Broad Institute Genomics Platform"/>
            <consortium name="The Broad Institute Genome Sequencing Center for Infectious Disease"/>
            <person name="Wu L."/>
            <person name="Ma J."/>
        </authorList>
    </citation>
    <scope>NUCLEOTIDE SEQUENCE [LARGE SCALE GENOMIC DNA]</scope>
    <source>
        <strain evidence="5">CGMCC 1.15923</strain>
    </source>
</reference>
<protein>
    <recommendedName>
        <fullName evidence="2">Universal stress protein</fullName>
    </recommendedName>
</protein>
<comment type="caution">
    <text evidence="4">The sequence shown here is derived from an EMBL/GenBank/DDBJ whole genome shotgun (WGS) entry which is preliminary data.</text>
</comment>
<sequence length="146" mass="15633">MYKSLLVAVDGSKQGKKALILACHLARQDDAEVHLVHVPEALPHEATLIWGIGAVAVEDSRKELETTGQKILARAELEARELGVSQVHTHIAQGEPARSIIHQAERLGVDVIVMGCRGLGNLAGLMMGSVSHKVSHNAKCGVITIR</sequence>
<dbReference type="RefSeq" id="WP_188628316.1">
    <property type="nucleotide sequence ID" value="NZ_BMKE01000002.1"/>
</dbReference>
<evidence type="ECO:0000313" key="4">
    <source>
        <dbReference type="EMBL" id="GGB33281.1"/>
    </source>
</evidence>
<feature type="domain" description="UspA" evidence="3">
    <location>
        <begin position="1"/>
        <end position="146"/>
    </location>
</feature>